<keyword evidence="6 9" id="KW-0812">Transmembrane</keyword>
<feature type="transmembrane region" description="Helical" evidence="9">
    <location>
        <begin position="97"/>
        <end position="118"/>
    </location>
</feature>
<dbReference type="GO" id="GO:0012511">
    <property type="term" value="C:monolayer-surrounded lipid storage body"/>
    <property type="evidence" value="ECO:0007669"/>
    <property type="project" value="InterPro"/>
</dbReference>
<evidence type="ECO:0000256" key="1">
    <source>
        <dbReference type="ARBA" id="ARBA00002582"/>
    </source>
</evidence>
<evidence type="ECO:0008006" key="12">
    <source>
        <dbReference type="Google" id="ProtNLM"/>
    </source>
</evidence>
<comment type="function">
    <text evidence="1">May have a structural role to stabilize the lipid body during desiccation of the seed by preventing coalescence of the oil. Probably interacts with both lipid and phospholipid moieties of lipid bodies. May also provide recognition signals for specific lipase anchorage in lipolysis during seedling growth.</text>
</comment>
<comment type="caution">
    <text evidence="10">The sequence shown here is derived from an EMBL/GenBank/DDBJ whole genome shotgun (WGS) entry which is preliminary data.</text>
</comment>
<evidence type="ECO:0000256" key="7">
    <source>
        <dbReference type="ARBA" id="ARBA00022989"/>
    </source>
</evidence>
<dbReference type="GO" id="GO:0019915">
    <property type="term" value="P:lipid storage"/>
    <property type="evidence" value="ECO:0007669"/>
    <property type="project" value="TreeGrafter"/>
</dbReference>
<dbReference type="GO" id="GO:0010344">
    <property type="term" value="P:seed oilbody biogenesis"/>
    <property type="evidence" value="ECO:0007669"/>
    <property type="project" value="TreeGrafter"/>
</dbReference>
<proteinExistence type="inferred from homology"/>
<organism evidence="10 11">
    <name type="scientific">Rhododendron williamsianum</name>
    <dbReference type="NCBI Taxonomy" id="262921"/>
    <lineage>
        <taxon>Eukaryota</taxon>
        <taxon>Viridiplantae</taxon>
        <taxon>Streptophyta</taxon>
        <taxon>Embryophyta</taxon>
        <taxon>Tracheophyta</taxon>
        <taxon>Spermatophyta</taxon>
        <taxon>Magnoliopsida</taxon>
        <taxon>eudicotyledons</taxon>
        <taxon>Gunneridae</taxon>
        <taxon>Pentapetalae</taxon>
        <taxon>asterids</taxon>
        <taxon>Ericales</taxon>
        <taxon>Ericaceae</taxon>
        <taxon>Ericoideae</taxon>
        <taxon>Rhodoreae</taxon>
        <taxon>Rhododendron</taxon>
    </lineage>
</organism>
<dbReference type="AlphaFoldDB" id="A0A6A4LZL6"/>
<dbReference type="GO" id="GO:0016020">
    <property type="term" value="C:membrane"/>
    <property type="evidence" value="ECO:0007669"/>
    <property type="project" value="UniProtKB-SubCell"/>
</dbReference>
<evidence type="ECO:0000256" key="8">
    <source>
        <dbReference type="ARBA" id="ARBA00023136"/>
    </source>
</evidence>
<keyword evidence="5" id="KW-0551">Lipid droplet</keyword>
<reference evidence="10 11" key="1">
    <citation type="journal article" date="2019" name="Genome Biol. Evol.">
        <title>The Rhododendron genome and chromosomal organization provide insight into shared whole-genome duplications across the heath family (Ericaceae).</title>
        <authorList>
            <person name="Soza V.L."/>
            <person name="Lindsley D."/>
            <person name="Waalkes A."/>
            <person name="Ramage E."/>
            <person name="Patwardhan R.P."/>
            <person name="Burton J.N."/>
            <person name="Adey A."/>
            <person name="Kumar A."/>
            <person name="Qiu R."/>
            <person name="Shendure J."/>
            <person name="Hall B."/>
        </authorList>
    </citation>
    <scope>NUCLEOTIDE SEQUENCE [LARGE SCALE GENOMIC DNA]</scope>
    <source>
        <strain evidence="10">RSF 1966-606</strain>
    </source>
</reference>
<dbReference type="PANTHER" id="PTHR33203">
    <property type="entry name" value="OLEOSIN"/>
    <property type="match status" value="1"/>
</dbReference>
<protein>
    <recommendedName>
        <fullName evidence="12">Oleosin</fullName>
    </recommendedName>
</protein>
<dbReference type="OrthoDB" id="1929188at2759"/>
<evidence type="ECO:0000256" key="6">
    <source>
        <dbReference type="ARBA" id="ARBA00022692"/>
    </source>
</evidence>
<evidence type="ECO:0000256" key="9">
    <source>
        <dbReference type="SAM" id="Phobius"/>
    </source>
</evidence>
<comment type="similarity">
    <text evidence="4">Belongs to the oleosin family.</text>
</comment>
<name>A0A6A4LZL6_9ERIC</name>
<evidence type="ECO:0000256" key="4">
    <source>
        <dbReference type="ARBA" id="ARBA00010858"/>
    </source>
</evidence>
<dbReference type="EMBL" id="QEFC01000088">
    <property type="protein sequence ID" value="KAE9466486.1"/>
    <property type="molecule type" value="Genomic_DNA"/>
</dbReference>
<comment type="subcellular location">
    <subcellularLocation>
        <location evidence="3">Lipid droplet</location>
    </subcellularLocation>
    <subcellularLocation>
        <location evidence="2">Membrane</location>
        <topology evidence="2">Multi-pass membrane protein</topology>
    </subcellularLocation>
</comment>
<feature type="non-terminal residue" evidence="10">
    <location>
        <position position="1"/>
    </location>
</feature>
<feature type="transmembrane region" description="Helical" evidence="9">
    <location>
        <begin position="44"/>
        <end position="63"/>
    </location>
</feature>
<accession>A0A6A4LZL6</accession>
<sequence>MADRPHPHPHPHPHQLQVHPQQRYEGGFKAGQWGDAGGPSKGKILAVATLLPIGGSLLGLSGLTLAASLLGLAVATPIFLLCSPVLVPAALISGLVLAGFFTSGLFGLTGLTSLSWILKYFRQAEPLDEAKRRMQDVAVTVGQKTKEVGEVIQQKAKEAGK</sequence>
<dbReference type="Proteomes" id="UP000428333">
    <property type="component" value="Linkage Group LG01"/>
</dbReference>
<evidence type="ECO:0000256" key="5">
    <source>
        <dbReference type="ARBA" id="ARBA00022677"/>
    </source>
</evidence>
<evidence type="ECO:0000313" key="11">
    <source>
        <dbReference type="Proteomes" id="UP000428333"/>
    </source>
</evidence>
<dbReference type="Pfam" id="PF01277">
    <property type="entry name" value="Oleosin"/>
    <property type="match status" value="1"/>
</dbReference>
<dbReference type="InterPro" id="IPR000136">
    <property type="entry name" value="Oleosin"/>
</dbReference>
<keyword evidence="8 9" id="KW-0472">Membrane</keyword>
<evidence type="ECO:0000313" key="10">
    <source>
        <dbReference type="EMBL" id="KAE9466486.1"/>
    </source>
</evidence>
<keyword evidence="11" id="KW-1185">Reference proteome</keyword>
<evidence type="ECO:0000256" key="2">
    <source>
        <dbReference type="ARBA" id="ARBA00004141"/>
    </source>
</evidence>
<keyword evidence="7 9" id="KW-1133">Transmembrane helix</keyword>
<feature type="transmembrane region" description="Helical" evidence="9">
    <location>
        <begin position="70"/>
        <end position="91"/>
    </location>
</feature>
<gene>
    <name evidence="10" type="ORF">C3L33_01626</name>
</gene>
<evidence type="ECO:0000256" key="3">
    <source>
        <dbReference type="ARBA" id="ARBA00004502"/>
    </source>
</evidence>
<dbReference type="PANTHER" id="PTHR33203:SF44">
    <property type="entry name" value="OLEOSIN 20.3 KDA"/>
    <property type="match status" value="1"/>
</dbReference>
<dbReference type="GO" id="GO:0050826">
    <property type="term" value="P:response to freezing"/>
    <property type="evidence" value="ECO:0007669"/>
    <property type="project" value="TreeGrafter"/>
</dbReference>